<dbReference type="OrthoDB" id="10288193at2759"/>
<proteinExistence type="predicted"/>
<reference evidence="2 3" key="1">
    <citation type="submission" date="2020-04" db="EMBL/GenBank/DDBJ databases">
        <title>Perkinsus olseni comparative genomics.</title>
        <authorList>
            <person name="Bogema D.R."/>
        </authorList>
    </citation>
    <scope>NUCLEOTIDE SEQUENCE [LARGE SCALE GENOMIC DNA]</scope>
    <source>
        <strain evidence="2">00978-12</strain>
    </source>
</reference>
<feature type="compositionally biased region" description="Low complexity" evidence="1">
    <location>
        <begin position="77"/>
        <end position="95"/>
    </location>
</feature>
<name>A0A7J6P4M6_PEROL</name>
<sequence>MPNRKLTEKQALEKYSDLIEKWRNGADPYSGSGRSGRLPEAVKKIRDEIIRPREKESRQKGLKWFGNKAAEAPTNPPSSAAKSATASQQPTTAPSGTACEASSSSGGRTNPENEAPSSSYRDFRCTPKTLSDLERLLGKELREGDNSVPGLYQYCLPPLESITTCPTENVLPRLRGSSLYVRHPFGGSCPSCKSIAISSVKELLPVKHVVGLNGWPARLVSTRRSCRNPECKSCFSALDYRFIDSLPSSVRESLESCMIVGKQIAVSMTVIRRLRNGSHIGRELENLAGEEQEALQRRRALFCVVRDKCRPGSLLHQLSKEARSIWDMTPTEAVSSPSVHVSHSMLRTAVIRDLSRHRSVLCRELASYTVVQSISLDFTRSTAKRLTSNKQGYVAVVIGDAGVILNTVAVPDVSLAGLLPALRELRGRVPDHLVIFTDYLCCNEESSRAHGQLIEALQVTSLELKVDPLHGIFRLLRATDPNHVRHTMFAVQLSRAFYQDSVEDMAQLRAKRAAAGLVGAPSKTEIRQNVRRRVPGAEELSRRVAAVVKCFWELDEEGRSAADASQADPSSGAPFMGTVGAPLFRASSNFWGQYQSLQKHIRNSCFSDSTIIAPVMADSHGNLCHTRGTSRNESRHACLRRDLSHVSRAGGPVYDSKILWRAVFANRRLFSRLDPDSQLSKIPIPLSASEYQATQLQLSQCDGMDITLNPMGVTFGHEYLTMLNSQRYEEIVQEWLEERGEIADGYESGDEEPRDETEELVFDAAAGSAGGEGVDFEDVEMTDPEDLPSVEGTEAAFRSAMEAGKPKRKFCRLKGLHTTTHTVKLGKWSEFVRGTVRAIISEAPSGSGCATFVYRTYLRKTLDEVDDALLTGRKPLPYHPVSLDCIKTFLKQLNSCRATFVPPTVRGAEAIAELDASLTPGAAPQFDEVPQARVRSEGLPLGPGPRPVTGDDLCSELRERSEAAKDIVPSTSSVRPEPAIPPVKAVKGICKFCSKPLTVDRSFNDHESDGSKFGRCPMDPRPPVDPSLVEMKKKAEDAARHVKVEDSTTGKRRCGLCQLPFKSRIIGKSGVLHPHETFCDENFHQLNYCPLAENLTDDRRQELITLKKRRATEKKSRRNEVKRARYSKKESESSAAQL</sequence>
<dbReference type="Proteomes" id="UP000541610">
    <property type="component" value="Unassembled WGS sequence"/>
</dbReference>
<dbReference type="AlphaFoldDB" id="A0A7J6P4M6"/>
<accession>A0A7J6P4M6</accession>
<feature type="compositionally biased region" description="Basic and acidic residues" evidence="1">
    <location>
        <begin position="1118"/>
        <end position="1132"/>
    </location>
</feature>
<comment type="caution">
    <text evidence="2">The sequence shown here is derived from an EMBL/GenBank/DDBJ whole genome shotgun (WGS) entry which is preliminary data.</text>
</comment>
<organism evidence="2 3">
    <name type="scientific">Perkinsus olseni</name>
    <name type="common">Perkinsus atlanticus</name>
    <dbReference type="NCBI Taxonomy" id="32597"/>
    <lineage>
        <taxon>Eukaryota</taxon>
        <taxon>Sar</taxon>
        <taxon>Alveolata</taxon>
        <taxon>Perkinsozoa</taxon>
        <taxon>Perkinsea</taxon>
        <taxon>Perkinsida</taxon>
        <taxon>Perkinsidae</taxon>
        <taxon>Perkinsus</taxon>
    </lineage>
</organism>
<evidence type="ECO:0000313" key="3">
    <source>
        <dbReference type="Proteomes" id="UP000541610"/>
    </source>
</evidence>
<evidence type="ECO:0000313" key="2">
    <source>
        <dbReference type="EMBL" id="KAF4691012.1"/>
    </source>
</evidence>
<gene>
    <name evidence="2" type="ORF">FOZ60_016373</name>
</gene>
<protein>
    <submittedName>
        <fullName evidence="2">Uncharacterized protein</fullName>
    </submittedName>
</protein>
<evidence type="ECO:0000256" key="1">
    <source>
        <dbReference type="SAM" id="MobiDB-lite"/>
    </source>
</evidence>
<feature type="compositionally biased region" description="Polar residues" evidence="1">
    <location>
        <begin position="100"/>
        <end position="120"/>
    </location>
</feature>
<feature type="compositionally biased region" description="Basic residues" evidence="1">
    <location>
        <begin position="1107"/>
        <end position="1117"/>
    </location>
</feature>
<feature type="region of interest" description="Disordered" evidence="1">
    <location>
        <begin position="1107"/>
        <end position="1138"/>
    </location>
</feature>
<feature type="compositionally biased region" description="Basic and acidic residues" evidence="1">
    <location>
        <begin position="40"/>
        <end position="59"/>
    </location>
</feature>
<feature type="region of interest" description="Disordered" evidence="1">
    <location>
        <begin position="23"/>
        <end position="124"/>
    </location>
</feature>
<dbReference type="EMBL" id="JABANP010000087">
    <property type="protein sequence ID" value="KAF4691012.1"/>
    <property type="molecule type" value="Genomic_DNA"/>
</dbReference>